<proteinExistence type="predicted"/>
<dbReference type="GO" id="GO:0032467">
    <property type="term" value="P:positive regulation of cytokinesis"/>
    <property type="evidence" value="ECO:0007669"/>
    <property type="project" value="InterPro"/>
</dbReference>
<reference evidence="2" key="1">
    <citation type="journal article" date="2014" name="Nat. Commun.">
        <title>The rainbow trout genome provides novel insights into evolution after whole-genome duplication in vertebrates.</title>
        <authorList>
            <person name="Berthelot C."/>
            <person name="Brunet F."/>
            <person name="Chalopin D."/>
            <person name="Juanchich A."/>
            <person name="Bernard M."/>
            <person name="Noel B."/>
            <person name="Bento P."/>
            <person name="Da Silva C."/>
            <person name="Labadie K."/>
            <person name="Alberti A."/>
            <person name="Aury J.M."/>
            <person name="Louis A."/>
            <person name="Dehais P."/>
            <person name="Bardou P."/>
            <person name="Montfort J."/>
            <person name="Klopp C."/>
            <person name="Cabau C."/>
            <person name="Gaspin C."/>
            <person name="Thorgaard G.H."/>
            <person name="Boussaha M."/>
            <person name="Quillet E."/>
            <person name="Guyomard R."/>
            <person name="Galiana D."/>
            <person name="Bobe J."/>
            <person name="Volff J.N."/>
            <person name="Genet C."/>
            <person name="Wincker P."/>
            <person name="Jaillon O."/>
            <person name="Roest Crollius H."/>
            <person name="Guiguen Y."/>
        </authorList>
    </citation>
    <scope>NUCLEOTIDE SEQUENCE [LARGE SCALE GENOMIC DNA]</scope>
</reference>
<dbReference type="GO" id="GO:0005874">
    <property type="term" value="C:microtubule"/>
    <property type="evidence" value="ECO:0007669"/>
    <property type="project" value="InterPro"/>
</dbReference>
<evidence type="ECO:0000256" key="1">
    <source>
        <dbReference type="SAM" id="MobiDB-lite"/>
    </source>
</evidence>
<feature type="region of interest" description="Disordered" evidence="1">
    <location>
        <begin position="27"/>
        <end position="73"/>
    </location>
</feature>
<organism evidence="2 3">
    <name type="scientific">Oncorhynchus mykiss</name>
    <name type="common">Rainbow trout</name>
    <name type="synonym">Salmo gairdneri</name>
    <dbReference type="NCBI Taxonomy" id="8022"/>
    <lineage>
        <taxon>Eukaryota</taxon>
        <taxon>Metazoa</taxon>
        <taxon>Chordata</taxon>
        <taxon>Craniata</taxon>
        <taxon>Vertebrata</taxon>
        <taxon>Euteleostomi</taxon>
        <taxon>Actinopterygii</taxon>
        <taxon>Neopterygii</taxon>
        <taxon>Teleostei</taxon>
        <taxon>Protacanthopterygii</taxon>
        <taxon>Salmoniformes</taxon>
        <taxon>Salmonidae</taxon>
        <taxon>Salmoninae</taxon>
        <taxon>Oncorhynchus</taxon>
    </lineage>
</organism>
<dbReference type="PANTHER" id="PTHR21616">
    <property type="entry name" value="CENTROSOME SPINDLE POLE ASSOCIATED PROTEIN"/>
    <property type="match status" value="1"/>
</dbReference>
<dbReference type="Proteomes" id="UP000193380">
    <property type="component" value="Unassembled WGS sequence"/>
</dbReference>
<gene>
    <name evidence="2" type="ORF">GSONMT00024144001</name>
</gene>
<protein>
    <submittedName>
        <fullName evidence="2">Uncharacterized protein</fullName>
    </submittedName>
</protein>
<dbReference type="GO" id="GO:0005813">
    <property type="term" value="C:centrosome"/>
    <property type="evidence" value="ECO:0007669"/>
    <property type="project" value="InterPro"/>
</dbReference>
<evidence type="ECO:0000313" key="2">
    <source>
        <dbReference type="EMBL" id="CDQ81511.1"/>
    </source>
</evidence>
<dbReference type="PaxDb" id="8022-A0A060XPS9"/>
<dbReference type="AlphaFoldDB" id="A0A060XPS9"/>
<dbReference type="PANTHER" id="PTHR21616:SF2">
    <property type="entry name" value="CENTROSOME AND SPINDLE POLE-ASSOCIATED PROTEIN 1"/>
    <property type="match status" value="1"/>
</dbReference>
<dbReference type="STRING" id="8022.A0A060XPS9"/>
<evidence type="ECO:0000313" key="3">
    <source>
        <dbReference type="Proteomes" id="UP000193380"/>
    </source>
</evidence>
<dbReference type="InterPro" id="IPR026708">
    <property type="entry name" value="CSPP1"/>
</dbReference>
<reference evidence="2" key="2">
    <citation type="submission" date="2014-03" db="EMBL/GenBank/DDBJ databases">
        <authorList>
            <person name="Genoscope - CEA"/>
        </authorList>
    </citation>
    <scope>NUCLEOTIDE SEQUENCE</scope>
</reference>
<dbReference type="GO" id="GO:0000922">
    <property type="term" value="C:spindle pole"/>
    <property type="evidence" value="ECO:0007669"/>
    <property type="project" value="InterPro"/>
</dbReference>
<sequence length="134" mass="15336">MDNIDRFLEEHTAKVAKERACLEEEEPPYMTIKTKSDNVNSVKENAAPFDWASTQRGHPNPGREESSGLSLQLGAEYEQKKQKLKQELRLDYRRYMAQKKDLHAGEPGPQAQGLSLPIGERRFAKFVLSFSRTN</sequence>
<name>A0A060XPS9_ONCMY</name>
<accession>A0A060XPS9</accession>
<dbReference type="EMBL" id="FR905776">
    <property type="protein sequence ID" value="CDQ81511.1"/>
    <property type="molecule type" value="Genomic_DNA"/>
</dbReference>